<protein>
    <submittedName>
        <fullName evidence="6">Restriction modification system DNA specificity domain</fullName>
    </submittedName>
</protein>
<dbReference type="InterPro" id="IPR043519">
    <property type="entry name" value="NT_sf"/>
</dbReference>
<accession>C6HWW8</accession>
<evidence type="ECO:0000256" key="2">
    <source>
        <dbReference type="ARBA" id="ARBA00022747"/>
    </source>
</evidence>
<dbReference type="EMBL" id="GG693871">
    <property type="protein sequence ID" value="EES52928.1"/>
    <property type="molecule type" value="Genomic_DNA"/>
</dbReference>
<keyword evidence="7" id="KW-1185">Reference proteome</keyword>
<dbReference type="Pfam" id="PF18765">
    <property type="entry name" value="Polbeta"/>
    <property type="match status" value="1"/>
</dbReference>
<dbReference type="PANTHER" id="PTHR30408:SF12">
    <property type="entry name" value="TYPE I RESTRICTION ENZYME MJAVIII SPECIFICITY SUBUNIT"/>
    <property type="match status" value="1"/>
</dbReference>
<dbReference type="GO" id="GO:0009307">
    <property type="term" value="P:DNA restriction-modification system"/>
    <property type="evidence" value="ECO:0007669"/>
    <property type="project" value="UniProtKB-KW"/>
</dbReference>
<dbReference type="SUPFAM" id="SSF116734">
    <property type="entry name" value="DNA methylase specificity domain"/>
    <property type="match status" value="2"/>
</dbReference>
<dbReference type="Gene3D" id="1.10.287.1120">
    <property type="entry name" value="Bipartite methylase S protein"/>
    <property type="match status" value="1"/>
</dbReference>
<evidence type="ECO:0000259" key="4">
    <source>
        <dbReference type="Pfam" id="PF01420"/>
    </source>
</evidence>
<dbReference type="Proteomes" id="UP000009374">
    <property type="component" value="Unassembled WGS sequence"/>
</dbReference>
<evidence type="ECO:0000256" key="3">
    <source>
        <dbReference type="ARBA" id="ARBA00023125"/>
    </source>
</evidence>
<evidence type="ECO:0000256" key="1">
    <source>
        <dbReference type="ARBA" id="ARBA00010923"/>
    </source>
</evidence>
<dbReference type="CDD" id="cd05403">
    <property type="entry name" value="NT_KNTase_like"/>
    <property type="match status" value="1"/>
</dbReference>
<dbReference type="InterPro" id="IPR041633">
    <property type="entry name" value="Polbeta"/>
</dbReference>
<keyword evidence="2" id="KW-0680">Restriction system</keyword>
<organism evidence="6 7">
    <name type="scientific">Leptospirillum ferrodiazotrophum</name>
    <dbReference type="NCBI Taxonomy" id="412449"/>
    <lineage>
        <taxon>Bacteria</taxon>
        <taxon>Pseudomonadati</taxon>
        <taxon>Nitrospirota</taxon>
        <taxon>Nitrospiria</taxon>
        <taxon>Nitrospirales</taxon>
        <taxon>Nitrospiraceae</taxon>
        <taxon>Leptospirillum</taxon>
    </lineage>
</organism>
<evidence type="ECO:0000313" key="6">
    <source>
        <dbReference type="EMBL" id="EES52928.1"/>
    </source>
</evidence>
<dbReference type="Pfam" id="PF01420">
    <property type="entry name" value="Methylase_S"/>
    <property type="match status" value="2"/>
</dbReference>
<dbReference type="InterPro" id="IPR000055">
    <property type="entry name" value="Restrct_endonuc_typeI_TRD"/>
</dbReference>
<keyword evidence="3" id="KW-0238">DNA-binding</keyword>
<sequence length="556" mass="62216">MPLDIRPDHLKIVEEILEKHVPDREVWAFGSRVNGTAKETSDLDLAVIGENPLEFQTLGALRDAFSESNIPYKVDVVDWAKIGRTFREIIQKAKVIIQKGLRNDIDMIGDNKGIQDKYIEGEEWIECKLSEVCSSIDYGLTASAIDTPVGPHFLRITDIVGGAIDWKSVPYVKITESMFRKFQLNSKDIVIARTGASTGSSMYINNPPPAVFASYLVRLKIKTEFDSRFIAYYLKSSKFWSFIHGVLGDKSAQPNASARTLTQAPLKAPKNKNSQRTIAHILGTLDDKIELNRRMNETLEAMAQAIFKSWFVDFDPVWAKMEGRPMGLPKEIEDLFPDSFEDSELGEIPRGWKVATIGEIVNIAGGSTPSTKESTYWENGRHYWATPKDLSSLSTPVLLGTERKITDAGLAQIGSGKLPAGTVLLSSRAPIGYLAISEVPVSINQGFIAMLPREEVSNLFILYWAACAHEEIVSRANGSTFLEISKANFRQILVIRPTKSVMELFESNVRPLYLQIVRNERETMILATLRSSLLPKLLSGEIRVKDAEKTLINYWL</sequence>
<dbReference type="InterPro" id="IPR052021">
    <property type="entry name" value="Type-I_RS_S_subunit"/>
</dbReference>
<reference evidence="6 7" key="1">
    <citation type="journal article" date="2009" name="Appl. Environ. Microbiol.">
        <title>Community genomic and proteomic analyses of chemoautotrophic iron-oxidizing "Leptospirillum rubarum" (Group II) and "Leptospirillum ferrodiazotrophum" (Group III) bacteria in acid mine drainage biofilms.</title>
        <authorList>
            <person name="Goltsman D.S."/>
            <person name="Denef V.J."/>
            <person name="Singer S.W."/>
            <person name="VerBerkmoes N.C."/>
            <person name="Lefsrud M."/>
            <person name="Mueller R.S."/>
            <person name="Dick G.J."/>
            <person name="Sun C.L."/>
            <person name="Wheeler K.E."/>
            <person name="Zemla A."/>
            <person name="Baker B.J."/>
            <person name="Hauser L."/>
            <person name="Land M."/>
            <person name="Shah M.B."/>
            <person name="Thelen M.P."/>
            <person name="Hettich R.L."/>
            <person name="Banfield J.F."/>
        </authorList>
    </citation>
    <scope>NUCLEOTIDE SEQUENCE [LARGE SCALE GENOMIC DNA]</scope>
</reference>
<dbReference type="AlphaFoldDB" id="C6HWW8"/>
<dbReference type="GO" id="GO:0003677">
    <property type="term" value="F:DNA binding"/>
    <property type="evidence" value="ECO:0007669"/>
    <property type="project" value="UniProtKB-KW"/>
</dbReference>
<dbReference type="PANTHER" id="PTHR30408">
    <property type="entry name" value="TYPE-1 RESTRICTION ENZYME ECOKI SPECIFICITY PROTEIN"/>
    <property type="match status" value="1"/>
</dbReference>
<dbReference type="Gene3D" id="3.90.220.20">
    <property type="entry name" value="DNA methylase specificity domains"/>
    <property type="match status" value="2"/>
</dbReference>
<dbReference type="Gene3D" id="3.30.460.10">
    <property type="entry name" value="Beta Polymerase, domain 2"/>
    <property type="match status" value="1"/>
</dbReference>
<evidence type="ECO:0000313" key="7">
    <source>
        <dbReference type="Proteomes" id="UP000009374"/>
    </source>
</evidence>
<feature type="domain" description="Polymerase beta nucleotidyltransferase" evidence="5">
    <location>
        <begin position="14"/>
        <end position="99"/>
    </location>
</feature>
<dbReference type="CDD" id="cd17521">
    <property type="entry name" value="RMtype1_S_Sau13435ORF2165P_TRD2-CR2_like"/>
    <property type="match status" value="1"/>
</dbReference>
<dbReference type="SUPFAM" id="SSF81301">
    <property type="entry name" value="Nucleotidyltransferase"/>
    <property type="match status" value="1"/>
</dbReference>
<comment type="similarity">
    <text evidence="1">Belongs to the type-I restriction system S methylase family.</text>
</comment>
<feature type="domain" description="Type I restriction modification DNA specificity" evidence="4">
    <location>
        <begin position="152"/>
        <end position="300"/>
    </location>
</feature>
<dbReference type="InterPro" id="IPR044946">
    <property type="entry name" value="Restrct_endonuc_typeI_TRD_sf"/>
</dbReference>
<name>C6HWW8_9BACT</name>
<gene>
    <name evidence="6" type="ORF">UBAL3_82700042</name>
</gene>
<proteinExistence type="inferred from homology"/>
<feature type="domain" description="Type I restriction modification DNA specificity" evidence="4">
    <location>
        <begin position="349"/>
        <end position="497"/>
    </location>
</feature>
<evidence type="ECO:0000259" key="5">
    <source>
        <dbReference type="Pfam" id="PF18765"/>
    </source>
</evidence>